<dbReference type="OrthoDB" id="9777975at2"/>
<accession>A0A2D0NBN1</accession>
<feature type="chain" id="PRO_5012271421" evidence="2">
    <location>
        <begin position="22"/>
        <end position="284"/>
    </location>
</feature>
<keyword evidence="2" id="KW-0732">Signal</keyword>
<keyword evidence="1" id="KW-0378">Hydrolase</keyword>
<dbReference type="InterPro" id="IPR029058">
    <property type="entry name" value="AB_hydrolase_fold"/>
</dbReference>
<feature type="signal peptide" evidence="2">
    <location>
        <begin position="1"/>
        <end position="21"/>
    </location>
</feature>
<dbReference type="RefSeq" id="WP_099150487.1">
    <property type="nucleotide sequence ID" value="NZ_PDUD01000019.1"/>
</dbReference>
<evidence type="ECO:0000313" key="4">
    <source>
        <dbReference type="EMBL" id="PHN05895.1"/>
    </source>
</evidence>
<organism evidence="4 5">
    <name type="scientific">Flavilitoribacter nigricans (strain ATCC 23147 / DSM 23189 / NBRC 102662 / NCIMB 1420 / SS-2)</name>
    <name type="common">Lewinella nigricans</name>
    <dbReference type="NCBI Taxonomy" id="1122177"/>
    <lineage>
        <taxon>Bacteria</taxon>
        <taxon>Pseudomonadati</taxon>
        <taxon>Bacteroidota</taxon>
        <taxon>Saprospiria</taxon>
        <taxon>Saprospirales</taxon>
        <taxon>Lewinellaceae</taxon>
        <taxon>Flavilitoribacter</taxon>
    </lineage>
</organism>
<evidence type="ECO:0000313" key="5">
    <source>
        <dbReference type="Proteomes" id="UP000223913"/>
    </source>
</evidence>
<dbReference type="PANTHER" id="PTHR48081:SF9">
    <property type="entry name" value="CARBOXYLESTERASE"/>
    <property type="match status" value="1"/>
</dbReference>
<sequence length="284" mass="31898">MIHKHFQLLLLGLIFFVTVQAGLNAQNSNSATTYLTQTELLYLDSTLTPLTDYARERCRLDIYYPENKTDFATVVWFHGGGITGGNKFIPEGLKEQGIAVVAVNYRLSPQVKAPVYIEDAAAAIAWTMKHIGEYGGDPEAVFVSGHSAGGYLASMVAMDTTYLEKHDLNANDLAGIISYSGHAVTHFTIRQERGLGWEDVVVDEYAPLSHIRKNLPPLVLILGDRNLEIYGRYEEVAYLWRMMQLIKHPFTRIYELDGYSHGAMAVPAHHILLNNLREILEMKK</sequence>
<dbReference type="GO" id="GO:0016787">
    <property type="term" value="F:hydrolase activity"/>
    <property type="evidence" value="ECO:0007669"/>
    <property type="project" value="UniProtKB-KW"/>
</dbReference>
<reference evidence="4 5" key="1">
    <citation type="submission" date="2017-10" db="EMBL/GenBank/DDBJ databases">
        <title>The draft genome sequence of Lewinella nigricans NBRC 102662.</title>
        <authorList>
            <person name="Wang K."/>
        </authorList>
    </citation>
    <scope>NUCLEOTIDE SEQUENCE [LARGE SCALE GENOMIC DNA]</scope>
    <source>
        <strain evidence="4 5">NBRC 102662</strain>
    </source>
</reference>
<evidence type="ECO:0000259" key="3">
    <source>
        <dbReference type="Pfam" id="PF20434"/>
    </source>
</evidence>
<dbReference type="AlphaFoldDB" id="A0A2D0NBN1"/>
<proteinExistence type="predicted"/>
<name>A0A2D0NBN1_FLAN2</name>
<dbReference type="PANTHER" id="PTHR48081">
    <property type="entry name" value="AB HYDROLASE SUPERFAMILY PROTEIN C4A8.06C"/>
    <property type="match status" value="1"/>
</dbReference>
<gene>
    <name evidence="4" type="ORF">CRP01_13005</name>
</gene>
<evidence type="ECO:0000256" key="2">
    <source>
        <dbReference type="SAM" id="SignalP"/>
    </source>
</evidence>
<dbReference type="InterPro" id="IPR049492">
    <property type="entry name" value="BD-FAE-like_dom"/>
</dbReference>
<dbReference type="Pfam" id="PF20434">
    <property type="entry name" value="BD-FAE"/>
    <property type="match status" value="1"/>
</dbReference>
<dbReference type="SUPFAM" id="SSF53474">
    <property type="entry name" value="alpha/beta-Hydrolases"/>
    <property type="match status" value="1"/>
</dbReference>
<dbReference type="InterPro" id="IPR050300">
    <property type="entry name" value="GDXG_lipolytic_enzyme"/>
</dbReference>
<dbReference type="Gene3D" id="3.40.50.1820">
    <property type="entry name" value="alpha/beta hydrolase"/>
    <property type="match status" value="1"/>
</dbReference>
<dbReference type="EMBL" id="PDUD01000019">
    <property type="protein sequence ID" value="PHN05895.1"/>
    <property type="molecule type" value="Genomic_DNA"/>
</dbReference>
<evidence type="ECO:0000256" key="1">
    <source>
        <dbReference type="ARBA" id="ARBA00022801"/>
    </source>
</evidence>
<protein>
    <submittedName>
        <fullName evidence="4">Lipase</fullName>
    </submittedName>
</protein>
<feature type="domain" description="BD-FAE-like" evidence="3">
    <location>
        <begin position="60"/>
        <end position="164"/>
    </location>
</feature>
<dbReference type="Proteomes" id="UP000223913">
    <property type="component" value="Unassembled WGS sequence"/>
</dbReference>
<keyword evidence="5" id="KW-1185">Reference proteome</keyword>
<comment type="caution">
    <text evidence="4">The sequence shown here is derived from an EMBL/GenBank/DDBJ whole genome shotgun (WGS) entry which is preliminary data.</text>
</comment>